<dbReference type="EMBL" id="CAXKWB010075405">
    <property type="protein sequence ID" value="CAL4199103.1"/>
    <property type="molecule type" value="Genomic_DNA"/>
</dbReference>
<name>A0AAV2SJG0_MEGNR</name>
<keyword evidence="2" id="KW-0732">Signal</keyword>
<evidence type="ECO:0008006" key="5">
    <source>
        <dbReference type="Google" id="ProtNLM"/>
    </source>
</evidence>
<evidence type="ECO:0000256" key="2">
    <source>
        <dbReference type="SAM" id="SignalP"/>
    </source>
</evidence>
<sequence>MKLNYLPFYVAIILLGVYSANSVPVKSKRSVSVEDNNLVDTLKDSKNLEPGSQQPPSKTLDSKQLEPGSQQPPTKTPTRREIRKQKKLDKKFQSQLEALYKLGCKPKKFKVPIRSLFKSTDAILDQEALYPEFVVLEKCDVNCTFCKLKQDTLGIEGGVCTSSRKKKKTILVKYLNDENEWEFKNVETKEDRKCKCKTKISDPLYLEPAHLKNKGSIER</sequence>
<dbReference type="Gene3D" id="2.10.90.10">
    <property type="entry name" value="Cystine-knot cytokines"/>
    <property type="match status" value="1"/>
</dbReference>
<evidence type="ECO:0000313" key="3">
    <source>
        <dbReference type="EMBL" id="CAL4199103.1"/>
    </source>
</evidence>
<feature type="compositionally biased region" description="Polar residues" evidence="1">
    <location>
        <begin position="50"/>
        <end position="59"/>
    </location>
</feature>
<gene>
    <name evidence="3" type="ORF">MNOR_LOCUS37448</name>
</gene>
<keyword evidence="4" id="KW-1185">Reference proteome</keyword>
<feature type="region of interest" description="Disordered" evidence="1">
    <location>
        <begin position="41"/>
        <end position="88"/>
    </location>
</feature>
<accession>A0AAV2SJG0</accession>
<feature type="chain" id="PRO_5043674160" description="Platelet-derived growth factor (PDGF) family profile domain-containing protein" evidence="2">
    <location>
        <begin position="23"/>
        <end position="219"/>
    </location>
</feature>
<organism evidence="3 4">
    <name type="scientific">Meganyctiphanes norvegica</name>
    <name type="common">Northern krill</name>
    <name type="synonym">Thysanopoda norvegica</name>
    <dbReference type="NCBI Taxonomy" id="48144"/>
    <lineage>
        <taxon>Eukaryota</taxon>
        <taxon>Metazoa</taxon>
        <taxon>Ecdysozoa</taxon>
        <taxon>Arthropoda</taxon>
        <taxon>Crustacea</taxon>
        <taxon>Multicrustacea</taxon>
        <taxon>Malacostraca</taxon>
        <taxon>Eumalacostraca</taxon>
        <taxon>Eucarida</taxon>
        <taxon>Euphausiacea</taxon>
        <taxon>Euphausiidae</taxon>
        <taxon>Meganyctiphanes</taxon>
    </lineage>
</organism>
<dbReference type="Proteomes" id="UP001497623">
    <property type="component" value="Unassembled WGS sequence"/>
</dbReference>
<evidence type="ECO:0000256" key="1">
    <source>
        <dbReference type="SAM" id="MobiDB-lite"/>
    </source>
</evidence>
<reference evidence="3 4" key="1">
    <citation type="submission" date="2024-05" db="EMBL/GenBank/DDBJ databases">
        <authorList>
            <person name="Wallberg A."/>
        </authorList>
    </citation>
    <scope>NUCLEOTIDE SEQUENCE [LARGE SCALE GENOMIC DNA]</scope>
</reference>
<dbReference type="AlphaFoldDB" id="A0AAV2SJG0"/>
<evidence type="ECO:0000313" key="4">
    <source>
        <dbReference type="Proteomes" id="UP001497623"/>
    </source>
</evidence>
<proteinExistence type="predicted"/>
<dbReference type="InterPro" id="IPR029034">
    <property type="entry name" value="Cystine-knot_cytokine"/>
</dbReference>
<protein>
    <recommendedName>
        <fullName evidence="5">Platelet-derived growth factor (PDGF) family profile domain-containing protein</fullName>
    </recommendedName>
</protein>
<feature type="signal peptide" evidence="2">
    <location>
        <begin position="1"/>
        <end position="22"/>
    </location>
</feature>
<comment type="caution">
    <text evidence="3">The sequence shown here is derived from an EMBL/GenBank/DDBJ whole genome shotgun (WGS) entry which is preliminary data.</text>
</comment>